<dbReference type="Pfam" id="PF04751">
    <property type="entry name" value="DarP"/>
    <property type="match status" value="1"/>
</dbReference>
<proteinExistence type="predicted"/>
<keyword evidence="3" id="KW-1185">Reference proteome</keyword>
<name>A0A835VRV5_CHLIN</name>
<feature type="region of interest" description="Disordered" evidence="1">
    <location>
        <begin position="1"/>
        <end position="26"/>
    </location>
</feature>
<comment type="caution">
    <text evidence="2">The sequence shown here is derived from an EMBL/GenBank/DDBJ whole genome shotgun (WGS) entry which is preliminary data.</text>
</comment>
<sequence length="270" mass="28374">MYNFTDSKEERVPGQRRNRGMQKKQERNLMSIVVGLANMSPKQLKAVSHLLPPGAVEAVGIAARLPRSNQGRKRQEQLVAKMMRGQVGEGALTKLEAAVALAEDNAGVWDDGDVSGRVLAWREGLLAGDEAVAAEVYGYPRAWAPDHQQLRSAVRACQQAMEEEAKASGAATAPAASSSDAAALADVGSSSNDADDEEEEDLAAVLAVAAARSRRGSSTSVGAAAPPKSRAMLKTLTKMLKPLALRVVAEADAKGATGPGSEDEDEDEEA</sequence>
<feature type="region of interest" description="Disordered" evidence="1">
    <location>
        <begin position="210"/>
        <end position="230"/>
    </location>
</feature>
<feature type="region of interest" description="Disordered" evidence="1">
    <location>
        <begin position="251"/>
        <end position="270"/>
    </location>
</feature>
<feature type="compositionally biased region" description="Basic and acidic residues" evidence="1">
    <location>
        <begin position="1"/>
        <end position="13"/>
    </location>
</feature>
<dbReference type="InterPro" id="IPR006839">
    <property type="entry name" value="DarP"/>
</dbReference>
<feature type="compositionally biased region" description="Acidic residues" evidence="1">
    <location>
        <begin position="261"/>
        <end position="270"/>
    </location>
</feature>
<protein>
    <submittedName>
        <fullName evidence="2">Uncharacterized protein</fullName>
    </submittedName>
</protein>
<evidence type="ECO:0000313" key="3">
    <source>
        <dbReference type="Proteomes" id="UP000650467"/>
    </source>
</evidence>
<reference evidence="2" key="1">
    <citation type="journal article" date="2020" name="bioRxiv">
        <title>Comparative genomics of Chlamydomonas.</title>
        <authorList>
            <person name="Craig R.J."/>
            <person name="Hasan A.R."/>
            <person name="Ness R.W."/>
            <person name="Keightley P.D."/>
        </authorList>
    </citation>
    <scope>NUCLEOTIDE SEQUENCE</scope>
    <source>
        <strain evidence="2">SAG 7.73</strain>
    </source>
</reference>
<dbReference type="Gene3D" id="1.10.60.30">
    <property type="entry name" value="PSPTO4464-like domains"/>
    <property type="match status" value="1"/>
</dbReference>
<gene>
    <name evidence="2" type="ORF">HXX76_002326</name>
</gene>
<organism evidence="2 3">
    <name type="scientific">Chlamydomonas incerta</name>
    <dbReference type="NCBI Taxonomy" id="51695"/>
    <lineage>
        <taxon>Eukaryota</taxon>
        <taxon>Viridiplantae</taxon>
        <taxon>Chlorophyta</taxon>
        <taxon>core chlorophytes</taxon>
        <taxon>Chlorophyceae</taxon>
        <taxon>CS clade</taxon>
        <taxon>Chlamydomonadales</taxon>
        <taxon>Chlamydomonadaceae</taxon>
        <taxon>Chlamydomonas</taxon>
    </lineage>
</organism>
<dbReference type="EMBL" id="JAEHOC010000086">
    <property type="protein sequence ID" value="KAG2423101.1"/>
    <property type="molecule type" value="Genomic_DNA"/>
</dbReference>
<dbReference type="Proteomes" id="UP000650467">
    <property type="component" value="Unassembled WGS sequence"/>
</dbReference>
<dbReference type="SUPFAM" id="SSF158710">
    <property type="entry name" value="PSPTO4464-like"/>
    <property type="match status" value="1"/>
</dbReference>
<evidence type="ECO:0000256" key="1">
    <source>
        <dbReference type="SAM" id="MobiDB-lite"/>
    </source>
</evidence>
<dbReference type="OrthoDB" id="547435at2759"/>
<dbReference type="InterPro" id="IPR023153">
    <property type="entry name" value="DarP_sf"/>
</dbReference>
<evidence type="ECO:0000313" key="2">
    <source>
        <dbReference type="EMBL" id="KAG2423101.1"/>
    </source>
</evidence>
<feature type="compositionally biased region" description="Low complexity" evidence="1">
    <location>
        <begin position="210"/>
        <end position="225"/>
    </location>
</feature>
<accession>A0A835VRV5</accession>
<dbReference type="AlphaFoldDB" id="A0A835VRV5"/>